<dbReference type="InterPro" id="IPR003870">
    <property type="entry name" value="DUF222"/>
</dbReference>
<accession>A0ABW0BN94</accession>
<evidence type="ECO:0000313" key="3">
    <source>
        <dbReference type="EMBL" id="MFC5178850.1"/>
    </source>
</evidence>
<dbReference type="RefSeq" id="WP_378592590.1">
    <property type="nucleotide sequence ID" value="NZ_JBHSKD010000027.1"/>
</dbReference>
<dbReference type="EMBL" id="JBHSKD010000027">
    <property type="protein sequence ID" value="MFC5178850.1"/>
    <property type="molecule type" value="Genomic_DNA"/>
</dbReference>
<proteinExistence type="predicted"/>
<evidence type="ECO:0000259" key="2">
    <source>
        <dbReference type="Pfam" id="PF02720"/>
    </source>
</evidence>
<dbReference type="Proteomes" id="UP001596087">
    <property type="component" value="Unassembled WGS sequence"/>
</dbReference>
<reference evidence="4" key="1">
    <citation type="journal article" date="2019" name="Int. J. Syst. Evol. Microbiol.">
        <title>The Global Catalogue of Microorganisms (GCM) 10K type strain sequencing project: providing services to taxonomists for standard genome sequencing and annotation.</title>
        <authorList>
            <consortium name="The Broad Institute Genomics Platform"/>
            <consortium name="The Broad Institute Genome Sequencing Center for Infectious Disease"/>
            <person name="Wu L."/>
            <person name="Ma J."/>
        </authorList>
    </citation>
    <scope>NUCLEOTIDE SEQUENCE [LARGE SCALE GENOMIC DNA]</scope>
    <source>
        <strain evidence="4">DFY41</strain>
    </source>
</reference>
<keyword evidence="4" id="KW-1185">Reference proteome</keyword>
<dbReference type="Pfam" id="PF02720">
    <property type="entry name" value="DUF222"/>
    <property type="match status" value="1"/>
</dbReference>
<evidence type="ECO:0000256" key="1">
    <source>
        <dbReference type="SAM" id="MobiDB-lite"/>
    </source>
</evidence>
<comment type="caution">
    <text evidence="3">The sequence shown here is derived from an EMBL/GenBank/DDBJ whole genome shotgun (WGS) entry which is preliminary data.</text>
</comment>
<evidence type="ECO:0000313" key="4">
    <source>
        <dbReference type="Proteomes" id="UP001596087"/>
    </source>
</evidence>
<feature type="domain" description="DUF222" evidence="2">
    <location>
        <begin position="71"/>
        <end position="358"/>
    </location>
</feature>
<feature type="compositionally biased region" description="Low complexity" evidence="1">
    <location>
        <begin position="366"/>
        <end position="376"/>
    </location>
</feature>
<protein>
    <submittedName>
        <fullName evidence="3">DUF222 domain-containing protein</fullName>
    </submittedName>
</protein>
<gene>
    <name evidence="3" type="ORF">ACFPGP_19365</name>
</gene>
<feature type="compositionally biased region" description="Basic residues" evidence="1">
    <location>
        <begin position="386"/>
        <end position="400"/>
    </location>
</feature>
<sequence length="468" mass="50111">MAVRRDRRTPAPRWRTGLAGPAGSAYDRTHVRLGSTTPPLDATGVRAFADALRSAGAGLDDAGRIDLIRALEELTRTAAAVQAGVTADVAESQRAEQAARGVPPARQGRGIAAQVALARRESPHRGQQHLGLATVLRDELPHTMAAFLAGRIAEWRATLVARETACLSRADRRAVDARVAGSGERIAAMDDRELQAELTRLTCELDPASLVARRRRAESERRVTLRPAPDVMSQLSALLPVKDGLSVMAALGREADRLRASGDPRSRGQIMADTLVRQVLSDPGNDGSAPPRIVINVVVPDDVLLGRRPGAGEVDGYGPVPVDLVLELADTDGAWLRRLYASPRDRRAHRRRLPGAALPPCPRPAPASARPSLPHPLVRDPDPPLRPRRHGGRRRGHLARQRTGPLRGVQPREAGPRLARTSGPGDPAHDRDGDPQRSPLPEHGPTGASACLRPGRGGPVGPRRVIHA</sequence>
<feature type="region of interest" description="Disordered" evidence="1">
    <location>
        <begin position="1"/>
        <end position="26"/>
    </location>
</feature>
<feature type="region of interest" description="Disordered" evidence="1">
    <location>
        <begin position="346"/>
        <end position="468"/>
    </location>
</feature>
<organism evidence="3 4">
    <name type="scientific">Nocardioides taihuensis</name>
    <dbReference type="NCBI Taxonomy" id="1835606"/>
    <lineage>
        <taxon>Bacteria</taxon>
        <taxon>Bacillati</taxon>
        <taxon>Actinomycetota</taxon>
        <taxon>Actinomycetes</taxon>
        <taxon>Propionibacteriales</taxon>
        <taxon>Nocardioidaceae</taxon>
        <taxon>Nocardioides</taxon>
    </lineage>
</organism>
<name>A0ABW0BN94_9ACTN</name>